<proteinExistence type="predicted"/>
<accession>A0A3M7RGR6</accession>
<name>A0A3M7RGR6_BRAPC</name>
<protein>
    <submittedName>
        <fullName evidence="1">Uncharacterized protein</fullName>
    </submittedName>
</protein>
<evidence type="ECO:0000313" key="2">
    <source>
        <dbReference type="Proteomes" id="UP000276133"/>
    </source>
</evidence>
<sequence>MFEKHVLRIDQTDPRIKIFVTKSTKNHNKIKLDFSKVARHGKADTAGTIQIKIKEKKNQQQSNGL</sequence>
<comment type="caution">
    <text evidence="1">The sequence shown here is derived from an EMBL/GenBank/DDBJ whole genome shotgun (WGS) entry which is preliminary data.</text>
</comment>
<gene>
    <name evidence="1" type="ORF">BpHYR1_044412</name>
</gene>
<keyword evidence="2" id="KW-1185">Reference proteome</keyword>
<reference evidence="1 2" key="1">
    <citation type="journal article" date="2018" name="Sci. Rep.">
        <title>Genomic signatures of local adaptation to the degree of environmental predictability in rotifers.</title>
        <authorList>
            <person name="Franch-Gras L."/>
            <person name="Hahn C."/>
            <person name="Garcia-Roger E.M."/>
            <person name="Carmona M.J."/>
            <person name="Serra M."/>
            <person name="Gomez A."/>
        </authorList>
    </citation>
    <scope>NUCLEOTIDE SEQUENCE [LARGE SCALE GENOMIC DNA]</scope>
    <source>
        <strain evidence="1">HYR1</strain>
    </source>
</reference>
<evidence type="ECO:0000313" key="1">
    <source>
        <dbReference type="EMBL" id="RNA22680.1"/>
    </source>
</evidence>
<dbReference type="AlphaFoldDB" id="A0A3M7RGR6"/>
<dbReference type="Proteomes" id="UP000276133">
    <property type="component" value="Unassembled WGS sequence"/>
</dbReference>
<dbReference type="EMBL" id="REGN01003414">
    <property type="protein sequence ID" value="RNA22680.1"/>
    <property type="molecule type" value="Genomic_DNA"/>
</dbReference>
<organism evidence="1 2">
    <name type="scientific">Brachionus plicatilis</name>
    <name type="common">Marine rotifer</name>
    <name type="synonym">Brachionus muelleri</name>
    <dbReference type="NCBI Taxonomy" id="10195"/>
    <lineage>
        <taxon>Eukaryota</taxon>
        <taxon>Metazoa</taxon>
        <taxon>Spiralia</taxon>
        <taxon>Gnathifera</taxon>
        <taxon>Rotifera</taxon>
        <taxon>Eurotatoria</taxon>
        <taxon>Monogononta</taxon>
        <taxon>Pseudotrocha</taxon>
        <taxon>Ploima</taxon>
        <taxon>Brachionidae</taxon>
        <taxon>Brachionus</taxon>
    </lineage>
</organism>